<reference evidence="10" key="1">
    <citation type="submission" date="2025-08" db="UniProtKB">
        <authorList>
            <consortium name="Ensembl"/>
        </authorList>
    </citation>
    <scope>IDENTIFICATION</scope>
</reference>
<evidence type="ECO:0000256" key="1">
    <source>
        <dbReference type="ARBA" id="ARBA00004613"/>
    </source>
</evidence>
<accession>A0A3Q3ESE5</accession>
<keyword evidence="4" id="KW-0929">Antimicrobial</keyword>
<organism evidence="10 11">
    <name type="scientific">Kryptolebias marmoratus</name>
    <name type="common">Mangrove killifish</name>
    <name type="synonym">Rivulus marmoratus</name>
    <dbReference type="NCBI Taxonomy" id="37003"/>
    <lineage>
        <taxon>Eukaryota</taxon>
        <taxon>Metazoa</taxon>
        <taxon>Chordata</taxon>
        <taxon>Craniata</taxon>
        <taxon>Vertebrata</taxon>
        <taxon>Euteleostomi</taxon>
        <taxon>Actinopterygii</taxon>
        <taxon>Neopterygii</taxon>
        <taxon>Teleostei</taxon>
        <taxon>Neoteleostei</taxon>
        <taxon>Acanthomorphata</taxon>
        <taxon>Ovalentaria</taxon>
        <taxon>Atherinomorphae</taxon>
        <taxon>Cyprinodontiformes</taxon>
        <taxon>Rivulidae</taxon>
        <taxon>Kryptolebias</taxon>
    </lineage>
</organism>
<dbReference type="Pfam" id="PF06446">
    <property type="entry name" value="Hepcidin"/>
    <property type="match status" value="1"/>
</dbReference>
<keyword evidence="6 9" id="KW-0732">Signal</keyword>
<evidence type="ECO:0000256" key="5">
    <source>
        <dbReference type="ARBA" id="ARBA00022702"/>
    </source>
</evidence>
<evidence type="ECO:0000313" key="10">
    <source>
        <dbReference type="Ensembl" id="ENSKMAP00000004677.1"/>
    </source>
</evidence>
<keyword evidence="8" id="KW-1015">Disulfide bond</keyword>
<comment type="similarity">
    <text evidence="2">Belongs to the hepcidin family.</text>
</comment>
<comment type="subcellular location">
    <subcellularLocation>
        <location evidence="1">Secreted</location>
    </subcellularLocation>
</comment>
<dbReference type="GeneTree" id="ENSGT00390000013999"/>
<dbReference type="STRING" id="37003.ENSKMAP00000004677"/>
<dbReference type="OMA" id="CCAIGVC"/>
<feature type="signal peptide" evidence="9">
    <location>
        <begin position="1"/>
        <end position="24"/>
    </location>
</feature>
<dbReference type="PANTHER" id="PTHR16877:SF0">
    <property type="entry name" value="HEPCIDIN"/>
    <property type="match status" value="1"/>
</dbReference>
<keyword evidence="11" id="KW-1185">Reference proteome</keyword>
<keyword evidence="3" id="KW-0964">Secreted</keyword>
<evidence type="ECO:0000256" key="9">
    <source>
        <dbReference type="SAM" id="SignalP"/>
    </source>
</evidence>
<protein>
    <recommendedName>
        <fullName evidence="12">Hepcidin</fullName>
    </recommendedName>
</protein>
<evidence type="ECO:0008006" key="12">
    <source>
        <dbReference type="Google" id="ProtNLM"/>
    </source>
</evidence>
<dbReference type="Ensembl" id="ENSKMAT00000004763.1">
    <property type="protein sequence ID" value="ENSKMAP00000004677.1"/>
    <property type="gene ID" value="ENSKMAG00000003516.1"/>
</dbReference>
<keyword evidence="7" id="KW-0044">Antibiotic</keyword>
<dbReference type="Proteomes" id="UP000264800">
    <property type="component" value="Unplaced"/>
</dbReference>
<evidence type="ECO:0000256" key="6">
    <source>
        <dbReference type="ARBA" id="ARBA00022729"/>
    </source>
</evidence>
<name>A0A3Q3ESE5_KRYMA</name>
<dbReference type="GO" id="GO:0005179">
    <property type="term" value="F:hormone activity"/>
    <property type="evidence" value="ECO:0007669"/>
    <property type="project" value="UniProtKB-KW"/>
</dbReference>
<proteinExistence type="inferred from homology"/>
<dbReference type="GO" id="GO:0042742">
    <property type="term" value="P:defense response to bacterium"/>
    <property type="evidence" value="ECO:0007669"/>
    <property type="project" value="UniProtKB-KW"/>
</dbReference>
<feature type="chain" id="PRO_5018615154" description="Hepcidin" evidence="9">
    <location>
        <begin position="25"/>
        <end position="90"/>
    </location>
</feature>
<evidence type="ECO:0000256" key="8">
    <source>
        <dbReference type="ARBA" id="ARBA00023157"/>
    </source>
</evidence>
<dbReference type="GO" id="GO:0006879">
    <property type="term" value="P:intracellular iron ion homeostasis"/>
    <property type="evidence" value="ECO:0007669"/>
    <property type="project" value="InterPro"/>
</dbReference>
<evidence type="ECO:0000256" key="2">
    <source>
        <dbReference type="ARBA" id="ARBA00008022"/>
    </source>
</evidence>
<dbReference type="GO" id="GO:0005576">
    <property type="term" value="C:extracellular region"/>
    <property type="evidence" value="ECO:0007669"/>
    <property type="project" value="UniProtKB-SubCell"/>
</dbReference>
<evidence type="ECO:0000256" key="4">
    <source>
        <dbReference type="ARBA" id="ARBA00022529"/>
    </source>
</evidence>
<evidence type="ECO:0000256" key="7">
    <source>
        <dbReference type="ARBA" id="ARBA00023022"/>
    </source>
</evidence>
<reference evidence="10" key="2">
    <citation type="submission" date="2025-09" db="UniProtKB">
        <authorList>
            <consortium name="Ensembl"/>
        </authorList>
    </citation>
    <scope>IDENTIFICATION</scope>
</reference>
<keyword evidence="5" id="KW-0372">Hormone</keyword>
<dbReference type="InterPro" id="IPR010500">
    <property type="entry name" value="Hepcidin"/>
</dbReference>
<evidence type="ECO:0000256" key="3">
    <source>
        <dbReference type="ARBA" id="ARBA00022525"/>
    </source>
</evidence>
<evidence type="ECO:0000313" key="11">
    <source>
        <dbReference type="Proteomes" id="UP000264800"/>
    </source>
</evidence>
<dbReference type="PANTHER" id="PTHR16877">
    <property type="entry name" value="HEPCIDIN"/>
    <property type="match status" value="1"/>
</dbReference>
<dbReference type="AlphaFoldDB" id="A0A3Q3ESE5"/>
<sequence length="90" mass="10069">MNSFTVAVAVAVMLTSICLQESSAVPLTEVTHELVEAMTDDSPVAAHEEIPEESWNMPYEAMEMRRRRRRCRFCCGCCPNMVGCGTCCKF</sequence>